<evidence type="ECO:0000259" key="3">
    <source>
        <dbReference type="Pfam" id="PF02551"/>
    </source>
</evidence>
<dbReference type="CDD" id="cd03445">
    <property type="entry name" value="Thioesterase_II_repeat2"/>
    <property type="match status" value="1"/>
</dbReference>
<evidence type="ECO:0000256" key="1">
    <source>
        <dbReference type="ARBA" id="ARBA00006538"/>
    </source>
</evidence>
<name>A0ABT0BE86_9SPHN</name>
<dbReference type="InterPro" id="IPR029069">
    <property type="entry name" value="HotDog_dom_sf"/>
</dbReference>
<dbReference type="InterPro" id="IPR042171">
    <property type="entry name" value="Acyl-CoA_hotdog"/>
</dbReference>
<gene>
    <name evidence="5" type="ORF">MTR62_11820</name>
</gene>
<accession>A0ABT0BE86</accession>
<dbReference type="PANTHER" id="PTHR11066:SF34">
    <property type="entry name" value="ACYL-COENZYME A THIOESTERASE 8"/>
    <property type="match status" value="1"/>
</dbReference>
<sequence length="294" mass="32337">MQPPCDDSERFERAVAQLRDLLSVEQLDTDLYRAPATSTRPGRVFGGQVIAQALRAAGHSVEGERRAHSLHAYFLRAGDERKPIIYRVLRDYDGGSFTHRRVVAVQDGRPILNLASSYHGEEPGFEHARAMPEVAPPEKCPDMASALAATGQSMPPFMHQRLEAFDVRVGLAPPAEASAAALPAQYFWFRLSRPMRADAILQRVVLAYASDFALLGTALIGHPTPLFSPRLQAASLDHAMWFHADPDLDDWLLYTMDSPWAGHARGFARGALFNRTGTLVASAAQEGLIRPVSE</sequence>
<reference evidence="5" key="1">
    <citation type="submission" date="2022-03" db="EMBL/GenBank/DDBJ databases">
        <title>Identification of a novel bacterium isolated from mangrove sediments.</title>
        <authorList>
            <person name="Pan X."/>
        </authorList>
    </citation>
    <scope>NUCLEOTIDE SEQUENCE</scope>
    <source>
        <strain evidence="5">B1949</strain>
    </source>
</reference>
<comment type="caution">
    <text evidence="5">The sequence shown here is derived from an EMBL/GenBank/DDBJ whole genome shotgun (WGS) entry which is preliminary data.</text>
</comment>
<proteinExistence type="inferred from homology"/>
<evidence type="ECO:0000313" key="6">
    <source>
        <dbReference type="Proteomes" id="UP001162881"/>
    </source>
</evidence>
<dbReference type="Pfam" id="PF13622">
    <property type="entry name" value="4HBT_3"/>
    <property type="match status" value="1"/>
</dbReference>
<feature type="domain" description="Acyl-CoA thioesterase-like N-terminal HotDog" evidence="4">
    <location>
        <begin position="41"/>
        <end position="113"/>
    </location>
</feature>
<evidence type="ECO:0000313" key="5">
    <source>
        <dbReference type="EMBL" id="MCJ2183372.1"/>
    </source>
</evidence>
<dbReference type="InterPro" id="IPR049449">
    <property type="entry name" value="TesB_ACOT8-like_N"/>
</dbReference>
<dbReference type="Gene3D" id="2.40.160.210">
    <property type="entry name" value="Acyl-CoA thioesterase, double hotdog domain"/>
    <property type="match status" value="1"/>
</dbReference>
<dbReference type="SUPFAM" id="SSF54637">
    <property type="entry name" value="Thioesterase/thiol ester dehydrase-isomerase"/>
    <property type="match status" value="2"/>
</dbReference>
<keyword evidence="6" id="KW-1185">Reference proteome</keyword>
<dbReference type="RefSeq" id="WP_244021123.1">
    <property type="nucleotide sequence ID" value="NZ_JALHLF010000043.1"/>
</dbReference>
<dbReference type="InterPro" id="IPR003703">
    <property type="entry name" value="Acyl_CoA_thio"/>
</dbReference>
<evidence type="ECO:0000259" key="4">
    <source>
        <dbReference type="Pfam" id="PF13622"/>
    </source>
</evidence>
<comment type="similarity">
    <text evidence="1">Belongs to the C/M/P thioester hydrolase family.</text>
</comment>
<organism evidence="5 6">
    <name type="scientific">Novosphingobium organovorum</name>
    <dbReference type="NCBI Taxonomy" id="2930092"/>
    <lineage>
        <taxon>Bacteria</taxon>
        <taxon>Pseudomonadati</taxon>
        <taxon>Pseudomonadota</taxon>
        <taxon>Alphaproteobacteria</taxon>
        <taxon>Sphingomonadales</taxon>
        <taxon>Sphingomonadaceae</taxon>
        <taxon>Novosphingobium</taxon>
    </lineage>
</organism>
<dbReference type="PANTHER" id="PTHR11066">
    <property type="entry name" value="ACYL-COA THIOESTERASE"/>
    <property type="match status" value="1"/>
</dbReference>
<dbReference type="CDD" id="cd03444">
    <property type="entry name" value="Thioesterase_II_repeat1"/>
    <property type="match status" value="1"/>
</dbReference>
<dbReference type="Pfam" id="PF02551">
    <property type="entry name" value="Acyl_CoA_thio"/>
    <property type="match status" value="1"/>
</dbReference>
<feature type="domain" description="Acyl-CoA thioesterase 2 C-terminal" evidence="3">
    <location>
        <begin position="184"/>
        <end position="288"/>
    </location>
</feature>
<protein>
    <submittedName>
        <fullName evidence="5">Acyl-CoA thioesterase II</fullName>
    </submittedName>
</protein>
<dbReference type="InterPro" id="IPR025652">
    <property type="entry name" value="TesB_C"/>
</dbReference>
<dbReference type="EMBL" id="JALHLF010000043">
    <property type="protein sequence ID" value="MCJ2183372.1"/>
    <property type="molecule type" value="Genomic_DNA"/>
</dbReference>
<dbReference type="Proteomes" id="UP001162881">
    <property type="component" value="Unassembled WGS sequence"/>
</dbReference>
<keyword evidence="2" id="KW-0378">Hydrolase</keyword>
<evidence type="ECO:0000256" key="2">
    <source>
        <dbReference type="ARBA" id="ARBA00022801"/>
    </source>
</evidence>